<dbReference type="PANTHER" id="PTHR15881">
    <property type="entry name" value="MARGINAL ZONE B- AND B1-CELL-SPECIFIC PROTEIN"/>
    <property type="match status" value="1"/>
</dbReference>
<feature type="chain" id="PRO_5029546105" evidence="2">
    <location>
        <begin position="23"/>
        <end position="467"/>
    </location>
</feature>
<keyword evidence="2" id="KW-0732">Signal</keyword>
<dbReference type="GO" id="GO:0034663">
    <property type="term" value="C:endoplasmic reticulum chaperone complex"/>
    <property type="evidence" value="ECO:0007669"/>
    <property type="project" value="TreeGrafter"/>
</dbReference>
<dbReference type="InterPro" id="IPR052682">
    <property type="entry name" value="MZB1"/>
</dbReference>
<feature type="signal peptide" evidence="2">
    <location>
        <begin position="1"/>
        <end position="22"/>
    </location>
</feature>
<dbReference type="GO" id="GO:0005576">
    <property type="term" value="C:extracellular region"/>
    <property type="evidence" value="ECO:0007669"/>
    <property type="project" value="TreeGrafter"/>
</dbReference>
<reference evidence="3 4" key="1">
    <citation type="submission" date="2020-04" db="EMBL/GenBank/DDBJ databases">
        <title>Perkinsus olseni comparative genomics.</title>
        <authorList>
            <person name="Bogema D.R."/>
        </authorList>
    </citation>
    <scope>NUCLEOTIDE SEQUENCE [LARGE SCALE GENOMIC DNA]</scope>
    <source>
        <strain evidence="3">ATCC PRA-205</strain>
    </source>
</reference>
<protein>
    <submittedName>
        <fullName evidence="3">Marginal zone B and B1 cell-specific protein</fullName>
    </submittedName>
</protein>
<evidence type="ECO:0000313" key="3">
    <source>
        <dbReference type="EMBL" id="KAF4701083.1"/>
    </source>
</evidence>
<proteinExistence type="predicted"/>
<accession>A0A7J6PYG1</accession>
<evidence type="ECO:0000256" key="2">
    <source>
        <dbReference type="SAM" id="SignalP"/>
    </source>
</evidence>
<dbReference type="AlphaFoldDB" id="A0A7J6PYG1"/>
<evidence type="ECO:0000256" key="1">
    <source>
        <dbReference type="SAM" id="MobiDB-lite"/>
    </source>
</evidence>
<name>A0A7J6PYG1_PEROL</name>
<dbReference type="PANTHER" id="PTHR15881:SF2">
    <property type="entry name" value="MARGINAL ZONE B- AND B1-CELL-SPECIFIC PROTEIN"/>
    <property type="match status" value="1"/>
</dbReference>
<sequence>MVSSTRLSYCTTALIFLAVSAASKEDGRVMQQIKLEAPNLSQEDMYSPTLPRQYRCDACRAISYHIHESLRKDAKKIRARQLPEYEIIDKFDAICKEKSFDGYGIRRGVNGENVLSGVGVNPPETLTLDGRSGGGGSIQMGGQQWSRRLSAMCRQLEIGEYELVQKWAAEGEDTPAVWLCTSHCAATDNSTRPGEAVVPSRHEDDEITLKEFMRMTGFKDDTFTGKRTRQDWVRVIADFARALNSDKLKASSRHADELFMKFPPEFNTFAPTDDRNRCPEEAPHRVALLRDINDRLTRQLAAHRLSSQRHLHRSHASGRRLLRGQSPFGRPTPPSIAVRPATANALGVGHGERTDLSLPAIQMIRLSSQGCGPSTPHHQHAGSMSATSGSAVEGMASLMKSKEAELRRLEQSLARLRAENAELLRRKHERDEATAVKRAAASLMREHTTLLDEWSGRIAEFLLNTVR</sequence>
<dbReference type="EMBL" id="JABANM010033554">
    <property type="protein sequence ID" value="KAF4701083.1"/>
    <property type="molecule type" value="Genomic_DNA"/>
</dbReference>
<dbReference type="Proteomes" id="UP000574390">
    <property type="component" value="Unassembled WGS sequence"/>
</dbReference>
<feature type="region of interest" description="Disordered" evidence="1">
    <location>
        <begin position="369"/>
        <end position="394"/>
    </location>
</feature>
<organism evidence="3 4">
    <name type="scientific">Perkinsus olseni</name>
    <name type="common">Perkinsus atlanticus</name>
    <dbReference type="NCBI Taxonomy" id="32597"/>
    <lineage>
        <taxon>Eukaryota</taxon>
        <taxon>Sar</taxon>
        <taxon>Alveolata</taxon>
        <taxon>Perkinsozoa</taxon>
        <taxon>Perkinsea</taxon>
        <taxon>Perkinsida</taxon>
        <taxon>Perkinsidae</taxon>
        <taxon>Perkinsus</taxon>
    </lineage>
</organism>
<evidence type="ECO:0000313" key="4">
    <source>
        <dbReference type="Proteomes" id="UP000574390"/>
    </source>
</evidence>
<comment type="caution">
    <text evidence="3">The sequence shown here is derived from an EMBL/GenBank/DDBJ whole genome shotgun (WGS) entry which is preliminary data.</text>
</comment>
<gene>
    <name evidence="3" type="primary">MZB1_3</name>
    <name evidence="3" type="ORF">FOZ62_025526</name>
</gene>